<dbReference type="InterPro" id="IPR055975">
    <property type="entry name" value="DUF7553"/>
</dbReference>
<accession>A0A1H3EIQ6</accession>
<dbReference type="Pfam" id="PF24430">
    <property type="entry name" value="DUF7553"/>
    <property type="match status" value="1"/>
</dbReference>
<dbReference type="EMBL" id="FNPB01000002">
    <property type="protein sequence ID" value="SDX78477.1"/>
    <property type="molecule type" value="Genomic_DNA"/>
</dbReference>
<name>A0A1H3EIQ6_9EURY</name>
<evidence type="ECO:0000313" key="2">
    <source>
        <dbReference type="EMBL" id="SDX78477.1"/>
    </source>
</evidence>
<reference evidence="3" key="1">
    <citation type="submission" date="2016-10" db="EMBL/GenBank/DDBJ databases">
        <authorList>
            <person name="Varghese N."/>
            <person name="Submissions S."/>
        </authorList>
    </citation>
    <scope>NUCLEOTIDE SEQUENCE [LARGE SCALE GENOMIC DNA]</scope>
    <source>
        <strain evidence="3">CGMCC 1.10118</strain>
    </source>
</reference>
<keyword evidence="3" id="KW-1185">Reference proteome</keyword>
<dbReference type="OrthoDB" id="197463at2157"/>
<dbReference type="AlphaFoldDB" id="A0A1H3EIQ6"/>
<evidence type="ECO:0000256" key="1">
    <source>
        <dbReference type="SAM" id="MobiDB-lite"/>
    </source>
</evidence>
<dbReference type="RefSeq" id="WP_089765821.1">
    <property type="nucleotide sequence ID" value="NZ_FNPB01000002.1"/>
</dbReference>
<sequence length="89" mass="9721">MTRELLREASGRLKDAAEAASGDAQERIYDQSDALASLAARDRDPDHGRLARHTNTLEELADETEGTAHEAIVEAKEKISTFREGVEGV</sequence>
<organism evidence="2 3">
    <name type="scientific">Halobellus clavatus</name>
    <dbReference type="NCBI Taxonomy" id="660517"/>
    <lineage>
        <taxon>Archaea</taxon>
        <taxon>Methanobacteriati</taxon>
        <taxon>Methanobacteriota</taxon>
        <taxon>Stenosarchaea group</taxon>
        <taxon>Halobacteria</taxon>
        <taxon>Halobacteriales</taxon>
        <taxon>Haloferacaceae</taxon>
        <taxon>Halobellus</taxon>
    </lineage>
</organism>
<gene>
    <name evidence="2" type="ORF">SAMN04487946_102307</name>
</gene>
<feature type="compositionally biased region" description="Basic and acidic residues" evidence="1">
    <location>
        <begin position="40"/>
        <end position="49"/>
    </location>
</feature>
<dbReference type="Proteomes" id="UP000199170">
    <property type="component" value="Unassembled WGS sequence"/>
</dbReference>
<proteinExistence type="predicted"/>
<protein>
    <submittedName>
        <fullName evidence="2">Uncharacterized protein</fullName>
    </submittedName>
</protein>
<evidence type="ECO:0000313" key="3">
    <source>
        <dbReference type="Proteomes" id="UP000199170"/>
    </source>
</evidence>
<feature type="region of interest" description="Disordered" evidence="1">
    <location>
        <begin position="40"/>
        <end position="65"/>
    </location>
</feature>